<evidence type="ECO:0000259" key="1">
    <source>
        <dbReference type="Pfam" id="PF03496"/>
    </source>
</evidence>
<dbReference type="EMBL" id="JARQAI010000018">
    <property type="protein sequence ID" value="MDT2737656.1"/>
    <property type="molecule type" value="Genomic_DNA"/>
</dbReference>
<name>A0AAE4L298_9ENTE</name>
<dbReference type="Proteomes" id="UP001180842">
    <property type="component" value="Unassembled WGS sequence"/>
</dbReference>
<dbReference type="SUPFAM" id="SSF56399">
    <property type="entry name" value="ADP-ribosylation"/>
    <property type="match status" value="1"/>
</dbReference>
<feature type="domain" description="Phage head morphogenesis" evidence="2">
    <location>
        <begin position="148"/>
        <end position="267"/>
    </location>
</feature>
<dbReference type="Pfam" id="PF03496">
    <property type="entry name" value="ADPrib_exo_Tox"/>
    <property type="match status" value="1"/>
</dbReference>
<dbReference type="PROSITE" id="PS51996">
    <property type="entry name" value="TR_MART"/>
    <property type="match status" value="1"/>
</dbReference>
<dbReference type="Gene3D" id="3.90.176.10">
    <property type="entry name" value="Toxin ADP-ribosyltransferase, Chain A, domain 1"/>
    <property type="match status" value="1"/>
</dbReference>
<evidence type="ECO:0000313" key="4">
    <source>
        <dbReference type="Proteomes" id="UP001180842"/>
    </source>
</evidence>
<dbReference type="InterPro" id="IPR003540">
    <property type="entry name" value="ADP-ribosyltransferase"/>
</dbReference>
<organism evidence="3 4">
    <name type="scientific">Enterococcus pseudoavium</name>
    <dbReference type="NCBI Taxonomy" id="44007"/>
    <lineage>
        <taxon>Bacteria</taxon>
        <taxon>Bacillati</taxon>
        <taxon>Bacillota</taxon>
        <taxon>Bacilli</taxon>
        <taxon>Lactobacillales</taxon>
        <taxon>Enterococcaceae</taxon>
        <taxon>Enterococcus</taxon>
    </lineage>
</organism>
<evidence type="ECO:0000313" key="3">
    <source>
        <dbReference type="EMBL" id="MDT2737656.1"/>
    </source>
</evidence>
<proteinExistence type="predicted"/>
<dbReference type="InterPro" id="IPR006528">
    <property type="entry name" value="Phage_head_morphogenesis_dom"/>
</dbReference>
<comment type="caution">
    <text evidence="3">The sequence shown here is derived from an EMBL/GenBank/DDBJ whole genome shotgun (WGS) entry which is preliminary data.</text>
</comment>
<dbReference type="GO" id="GO:0005576">
    <property type="term" value="C:extracellular region"/>
    <property type="evidence" value="ECO:0007669"/>
    <property type="project" value="InterPro"/>
</dbReference>
<reference evidence="3" key="1">
    <citation type="submission" date="2023-03" db="EMBL/GenBank/DDBJ databases">
        <authorList>
            <person name="Shen W."/>
            <person name="Cai J."/>
        </authorList>
    </citation>
    <scope>NUCLEOTIDE SEQUENCE</scope>
    <source>
        <strain evidence="3">P69-2</strain>
    </source>
</reference>
<dbReference type="AlphaFoldDB" id="A0AAE4L298"/>
<evidence type="ECO:0000259" key="2">
    <source>
        <dbReference type="Pfam" id="PF04233"/>
    </source>
</evidence>
<protein>
    <submittedName>
        <fullName evidence="3">ADP-ribosyltransferase</fullName>
    </submittedName>
</protein>
<accession>A0AAE4L298</accession>
<feature type="domain" description="ADP ribosyltransferase" evidence="1">
    <location>
        <begin position="348"/>
        <end position="503"/>
    </location>
</feature>
<gene>
    <name evidence="3" type="ORF">P7H00_11095</name>
</gene>
<dbReference type="Pfam" id="PF04233">
    <property type="entry name" value="Phage_Mu_F"/>
    <property type="match status" value="1"/>
</dbReference>
<dbReference type="RefSeq" id="WP_311797284.1">
    <property type="nucleotide sequence ID" value="NZ_JARQAI010000018.1"/>
</dbReference>
<sequence length="510" mass="58471">MQQLDKWQKELDRLTQKKYNKTNSELFNTYRQSLIDIKKKLYQYTQAYPNLSFSSRLEVERLFHVAAEIDGILSQSYGTIEDTIKNHSASEAEQGYYGVWYALEQSENILLEMPLINHEYVTNLVNAPVAGKRLSKRLYQQRNELAKNVTNNIINGLFAGDSYAKIAKQVSNATEATYKQALRIVVTEGGRTSSVTQQQSSEKAKSLGVDMQKRWLSTLDKKTRHDHRELDGQTVDIEDDFHVNGHKAKQPRMFGIAKEDVRCRCTSINIVDGIAPELRKDNETKKLTDYKNYDEWLKAKEEAAFPTIQIKEPEKYDYVSKADFELFRTKYGQVSDNERDQLWDKKSGYIGTANSFRINKKLRGQKGLNPGVGSDKTIELLDNLIERNQLSENILVDRWVKGDWFDSLVRSLGLENETTEKAMSVLKKGGKTFSEAGFVSTSMISEKNIMMLRSNIRLNIQVPKGSNIFVTDNVHESEVILKRNSEYEIMNVKTEDINGKTVLNVLVKLI</sequence>